<name>A0A8S5M2K9_9CAUD</name>
<dbReference type="EMBL" id="BK014804">
    <property type="protein sequence ID" value="DAD76545.1"/>
    <property type="molecule type" value="Genomic_DNA"/>
</dbReference>
<reference evidence="1" key="1">
    <citation type="journal article" date="2021" name="Proc. Natl. Acad. Sci. U.S.A.">
        <title>A Catalog of Tens of Thousands of Viruses from Human Metagenomes Reveals Hidden Associations with Chronic Diseases.</title>
        <authorList>
            <person name="Tisza M.J."/>
            <person name="Buck C.B."/>
        </authorList>
    </citation>
    <scope>NUCLEOTIDE SEQUENCE</scope>
    <source>
        <strain evidence="1">Ctqpo8</strain>
    </source>
</reference>
<proteinExistence type="predicted"/>
<protein>
    <submittedName>
        <fullName evidence="1">Uncharacterized protein</fullName>
    </submittedName>
</protein>
<organism evidence="1">
    <name type="scientific">Siphoviridae sp. ctqpo8</name>
    <dbReference type="NCBI Taxonomy" id="2826469"/>
    <lineage>
        <taxon>Viruses</taxon>
        <taxon>Duplodnaviria</taxon>
        <taxon>Heunggongvirae</taxon>
        <taxon>Uroviricota</taxon>
        <taxon>Caudoviricetes</taxon>
    </lineage>
</organism>
<evidence type="ECO:0000313" key="1">
    <source>
        <dbReference type="EMBL" id="DAD76545.1"/>
    </source>
</evidence>
<sequence length="199" mass="22342">MKRLILYLLAALAAGALLFGWGYRRGAASVVVRDSVTVRLKPLPPLTVTIRDPWPVAVHDPPDTVRIPAPADTAAIIADYLRTRDYHFDFSSDSTGMFLVDASVGRNRLLAISPTIRPLMKEVERVREVVRDVQRFPRWELEAAAGALYARDDALVWIGGRLRHTRGRLSFTAEGGWTPRCDGFYLQGTVGVTLWRKWN</sequence>
<accession>A0A8S5M2K9</accession>